<evidence type="ECO:0008006" key="6">
    <source>
        <dbReference type="Google" id="ProtNLM"/>
    </source>
</evidence>
<reference evidence="5" key="1">
    <citation type="submission" date="2017-09" db="EMBL/GenBank/DDBJ databases">
        <title>Depth-based differentiation of microbial function through sediment-hosted aquifers and enrichment of novel symbionts in the deep terrestrial subsurface.</title>
        <authorList>
            <person name="Probst A.J."/>
            <person name="Ladd B."/>
            <person name="Jarett J.K."/>
            <person name="Geller-Mcgrath D.E."/>
            <person name="Sieber C.M.K."/>
            <person name="Emerson J.B."/>
            <person name="Anantharaman K."/>
            <person name="Thomas B.C."/>
            <person name="Malmstrom R."/>
            <person name="Stieglmeier M."/>
            <person name="Klingl A."/>
            <person name="Woyke T."/>
            <person name="Ryan C.M."/>
            <person name="Banfield J.F."/>
        </authorList>
    </citation>
    <scope>NUCLEOTIDE SEQUENCE [LARGE SCALE GENOMIC DNA]</scope>
</reference>
<dbReference type="Gene3D" id="3.10.310.30">
    <property type="match status" value="1"/>
</dbReference>
<dbReference type="EMBL" id="PFCH01000025">
    <property type="protein sequence ID" value="PIR72907.1"/>
    <property type="molecule type" value="Genomic_DNA"/>
</dbReference>
<dbReference type="AlphaFoldDB" id="A0A2H0TNB2"/>
<evidence type="ECO:0000259" key="3">
    <source>
        <dbReference type="Pfam" id="PF02272"/>
    </source>
</evidence>
<dbReference type="SUPFAM" id="SSF64182">
    <property type="entry name" value="DHH phosphoesterases"/>
    <property type="match status" value="1"/>
</dbReference>
<proteinExistence type="predicted"/>
<name>A0A2H0TNB2_9BACT</name>
<comment type="caution">
    <text evidence="4">The sequence shown here is derived from an EMBL/GenBank/DDBJ whole genome shotgun (WGS) entry which is preliminary data.</text>
</comment>
<gene>
    <name evidence="4" type="ORF">COV26_01370</name>
</gene>
<dbReference type="Gene3D" id="3.90.1640.30">
    <property type="match status" value="1"/>
</dbReference>
<dbReference type="GO" id="GO:0003676">
    <property type="term" value="F:nucleic acid binding"/>
    <property type="evidence" value="ECO:0007669"/>
    <property type="project" value="InterPro"/>
</dbReference>
<feature type="domain" description="DDH" evidence="2">
    <location>
        <begin position="24"/>
        <end position="173"/>
    </location>
</feature>
<dbReference type="PANTHER" id="PTHR30255">
    <property type="entry name" value="SINGLE-STRANDED-DNA-SPECIFIC EXONUCLEASE RECJ"/>
    <property type="match status" value="1"/>
</dbReference>
<evidence type="ECO:0000256" key="1">
    <source>
        <dbReference type="SAM" id="Coils"/>
    </source>
</evidence>
<organism evidence="4 5">
    <name type="scientific">Candidatus Nealsonbacteria bacterium CG10_big_fil_rev_8_21_14_0_10_36_23</name>
    <dbReference type="NCBI Taxonomy" id="1974709"/>
    <lineage>
        <taxon>Bacteria</taxon>
        <taxon>Candidatus Nealsoniibacteriota</taxon>
    </lineage>
</organism>
<dbReference type="InterPro" id="IPR003156">
    <property type="entry name" value="DHHA1_dom"/>
</dbReference>
<evidence type="ECO:0000259" key="2">
    <source>
        <dbReference type="Pfam" id="PF01368"/>
    </source>
</evidence>
<evidence type="ECO:0000313" key="5">
    <source>
        <dbReference type="Proteomes" id="UP000228508"/>
    </source>
</evidence>
<feature type="coiled-coil region" evidence="1">
    <location>
        <begin position="257"/>
        <end position="284"/>
    </location>
</feature>
<dbReference type="Proteomes" id="UP000228508">
    <property type="component" value="Unassembled WGS sequence"/>
</dbReference>
<dbReference type="InterPro" id="IPR038763">
    <property type="entry name" value="DHH_sf"/>
</dbReference>
<sequence length="386" mass="43684">MSNEIKNLKKVAERIKKAIKNNEKIILYGDADLDGAASVIILQETIKNLGGEITTIYFPNREVEGYGMNEEALNYLKNFSPALFITLDCGIGNLKEVELAKKLGFEVIVIDHHEILEELPKAEIVVDPKQKGDKSFKGLSNAGIIFKLSEMLLGDSFTENLKKNFLELVALATLADMMPKEDENKFFIEEGLKSLENSWRPAIKVFFQSKSFEKGENLHQKVFKIISLLNVRNLENRLPVAFRLLTTSSEGEAEKIIEILLEKRIQRKEEIEDLTKELEKMIGKTGDGPIIFQGGSNWGFSLLSPVASIICHNYQKPTFLFKKEEKESQGAVRMPEGFNGVEAMKKCSKLLETYGGHPMAAGFRIKNENLEKFKECLIKYFSKYAN</sequence>
<feature type="domain" description="DHHA1" evidence="3">
    <location>
        <begin position="290"/>
        <end position="382"/>
    </location>
</feature>
<keyword evidence="1" id="KW-0175">Coiled coil</keyword>
<dbReference type="InterPro" id="IPR001667">
    <property type="entry name" value="DDH_dom"/>
</dbReference>
<dbReference type="PANTHER" id="PTHR30255:SF2">
    <property type="entry name" value="SINGLE-STRANDED-DNA-SPECIFIC EXONUCLEASE RECJ"/>
    <property type="match status" value="1"/>
</dbReference>
<dbReference type="Pfam" id="PF02272">
    <property type="entry name" value="DHHA1"/>
    <property type="match status" value="1"/>
</dbReference>
<dbReference type="InterPro" id="IPR051673">
    <property type="entry name" value="SSDNA_exonuclease_RecJ"/>
</dbReference>
<dbReference type="GO" id="GO:0004527">
    <property type="term" value="F:exonuclease activity"/>
    <property type="evidence" value="ECO:0007669"/>
    <property type="project" value="UniProtKB-KW"/>
</dbReference>
<dbReference type="Pfam" id="PF01368">
    <property type="entry name" value="DHH"/>
    <property type="match status" value="1"/>
</dbReference>
<evidence type="ECO:0000313" key="4">
    <source>
        <dbReference type="EMBL" id="PIR72907.1"/>
    </source>
</evidence>
<accession>A0A2H0TNB2</accession>
<protein>
    <recommendedName>
        <fullName evidence="6">Single-stranded-DNA-specific exonuclease RecJ</fullName>
    </recommendedName>
</protein>